<dbReference type="KEGG" id="hhb:Hhub_2338"/>
<dbReference type="OrthoDB" id="213793at2157"/>
<dbReference type="InterPro" id="IPR000182">
    <property type="entry name" value="GNAT_dom"/>
</dbReference>
<keyword evidence="2" id="KW-0808">Transferase</keyword>
<proteinExistence type="predicted"/>
<protein>
    <submittedName>
        <fullName evidence="2">GNAT family acetyltransferase</fullName>
        <ecNumber evidence="2">2.3.1.-</ecNumber>
    </submittedName>
</protein>
<dbReference type="EC" id="2.3.1.-" evidence="2"/>
<gene>
    <name evidence="2" type="ORF">HHUB_2338</name>
</gene>
<dbReference type="Proteomes" id="UP000066737">
    <property type="component" value="Chromosome I"/>
</dbReference>
<sequence length="192" mass="20853">MQYAVLGGPDDGPTLRLDWRAFSYAGKFVMSNTGKAIAFEGAPLAERGAWPPAARETDETLSDVVGAVSFNDDRTDSETAWLRYVTVREDRRGDGVGAQLCAFAAAHLLADRERVKIAVNNPFAYEALHKAGFGFTGEETGIAELVLERPCADRAARYQDGFDVYRERDLSDEEAAFLDRKAGCGPPAVLSA</sequence>
<dbReference type="EMBL" id="LN831302">
    <property type="protein sequence ID" value="CQH56133.1"/>
    <property type="molecule type" value="Genomic_DNA"/>
</dbReference>
<evidence type="ECO:0000313" key="3">
    <source>
        <dbReference type="Proteomes" id="UP000066737"/>
    </source>
</evidence>
<evidence type="ECO:0000313" key="2">
    <source>
        <dbReference type="EMBL" id="CQH56133.1"/>
    </source>
</evidence>
<organism evidence="2 3">
    <name type="scientific">Halobacterium hubeiense</name>
    <dbReference type="NCBI Taxonomy" id="1407499"/>
    <lineage>
        <taxon>Archaea</taxon>
        <taxon>Methanobacteriati</taxon>
        <taxon>Methanobacteriota</taxon>
        <taxon>Stenosarchaea group</taxon>
        <taxon>Halobacteria</taxon>
        <taxon>Halobacteriales</taxon>
        <taxon>Halobacteriaceae</taxon>
        <taxon>Halobacterium</taxon>
    </lineage>
</organism>
<dbReference type="GeneID" id="91109790"/>
<name>A0A0U5CXY0_9EURY</name>
<accession>A0A0U5CXY0</accession>
<dbReference type="InterPro" id="IPR016181">
    <property type="entry name" value="Acyl_CoA_acyltransferase"/>
</dbReference>
<keyword evidence="3" id="KW-1185">Reference proteome</keyword>
<dbReference type="GO" id="GO:0016747">
    <property type="term" value="F:acyltransferase activity, transferring groups other than amino-acyl groups"/>
    <property type="evidence" value="ECO:0007669"/>
    <property type="project" value="InterPro"/>
</dbReference>
<dbReference type="AlphaFoldDB" id="A0A0U5CXY0"/>
<feature type="domain" description="N-acetyltransferase" evidence="1">
    <location>
        <begin position="54"/>
        <end position="133"/>
    </location>
</feature>
<dbReference type="RefSeq" id="WP_059056744.1">
    <property type="nucleotide sequence ID" value="NZ_CEML01000011.1"/>
</dbReference>
<reference evidence="3" key="1">
    <citation type="journal article" date="2016" name="Environ. Microbiol.">
        <title>The complete genome of a viable archaeum isolated from 123-million-year-old rock salt.</title>
        <authorList>
            <person name="Jaakkola S.T."/>
            <person name="Pfeiffer F."/>
            <person name="Ravantti J.J."/>
            <person name="Guo Q."/>
            <person name="Liu Y."/>
            <person name="Chen X."/>
            <person name="Ma H."/>
            <person name="Yang C."/>
            <person name="Oksanen H.M."/>
            <person name="Bamford D.H."/>
        </authorList>
    </citation>
    <scope>NUCLEOTIDE SEQUENCE</scope>
    <source>
        <strain evidence="3">JI20-1</strain>
    </source>
</reference>
<dbReference type="STRING" id="1407499.HHUB_2338"/>
<dbReference type="CDD" id="cd04301">
    <property type="entry name" value="NAT_SF"/>
    <property type="match status" value="1"/>
</dbReference>
<evidence type="ECO:0000259" key="1">
    <source>
        <dbReference type="Pfam" id="PF00583"/>
    </source>
</evidence>
<keyword evidence="2" id="KW-0012">Acyltransferase</keyword>
<dbReference type="Gene3D" id="3.40.630.30">
    <property type="match status" value="1"/>
</dbReference>
<dbReference type="SUPFAM" id="SSF55729">
    <property type="entry name" value="Acyl-CoA N-acyltransferases (Nat)"/>
    <property type="match status" value="1"/>
</dbReference>
<dbReference type="Pfam" id="PF00583">
    <property type="entry name" value="Acetyltransf_1"/>
    <property type="match status" value="1"/>
</dbReference>